<dbReference type="GO" id="GO:0003743">
    <property type="term" value="F:translation initiation factor activity"/>
    <property type="evidence" value="ECO:0007669"/>
    <property type="project" value="UniProtKB-KW"/>
</dbReference>
<sequence>MGRLAGNKLHEILFNLKEHLNKRNIKTNRKEIMICRLCLGEPVPPELSFENLITTFYYCFTEGNENVDRLAKAALNGIIFRKTHLLVRYTSTPFGKKIGKLRGPASSTKYSPTWEKTSAKEVKEQVENGRR</sequence>
<dbReference type="AlphaFoldDB" id="A0AAV4BS99"/>
<keyword evidence="2" id="KW-0396">Initiation factor</keyword>
<evidence type="ECO:0000256" key="1">
    <source>
        <dbReference type="SAM" id="MobiDB-lite"/>
    </source>
</evidence>
<gene>
    <name evidence="2" type="ORF">PoB_004875700</name>
</gene>
<dbReference type="Proteomes" id="UP000735302">
    <property type="component" value="Unassembled WGS sequence"/>
</dbReference>
<evidence type="ECO:0000313" key="2">
    <source>
        <dbReference type="EMBL" id="GFO22252.1"/>
    </source>
</evidence>
<reference evidence="2 3" key="1">
    <citation type="journal article" date="2021" name="Elife">
        <title>Chloroplast acquisition without the gene transfer in kleptoplastic sea slugs, Plakobranchus ocellatus.</title>
        <authorList>
            <person name="Maeda T."/>
            <person name="Takahashi S."/>
            <person name="Yoshida T."/>
            <person name="Shimamura S."/>
            <person name="Takaki Y."/>
            <person name="Nagai Y."/>
            <person name="Toyoda A."/>
            <person name="Suzuki Y."/>
            <person name="Arimoto A."/>
            <person name="Ishii H."/>
            <person name="Satoh N."/>
            <person name="Nishiyama T."/>
            <person name="Hasebe M."/>
            <person name="Maruyama T."/>
            <person name="Minagawa J."/>
            <person name="Obokata J."/>
            <person name="Shigenobu S."/>
        </authorList>
    </citation>
    <scope>NUCLEOTIDE SEQUENCE [LARGE SCALE GENOMIC DNA]</scope>
</reference>
<keyword evidence="2" id="KW-0648">Protein biosynthesis</keyword>
<keyword evidence="3" id="KW-1185">Reference proteome</keyword>
<accession>A0AAV4BS99</accession>
<evidence type="ECO:0000313" key="3">
    <source>
        <dbReference type="Proteomes" id="UP000735302"/>
    </source>
</evidence>
<organism evidence="2 3">
    <name type="scientific">Plakobranchus ocellatus</name>
    <dbReference type="NCBI Taxonomy" id="259542"/>
    <lineage>
        <taxon>Eukaryota</taxon>
        <taxon>Metazoa</taxon>
        <taxon>Spiralia</taxon>
        <taxon>Lophotrochozoa</taxon>
        <taxon>Mollusca</taxon>
        <taxon>Gastropoda</taxon>
        <taxon>Heterobranchia</taxon>
        <taxon>Euthyneura</taxon>
        <taxon>Panpulmonata</taxon>
        <taxon>Sacoglossa</taxon>
        <taxon>Placobranchoidea</taxon>
        <taxon>Plakobranchidae</taxon>
        <taxon>Plakobranchus</taxon>
    </lineage>
</organism>
<dbReference type="EMBL" id="BLXT01005342">
    <property type="protein sequence ID" value="GFO22252.1"/>
    <property type="molecule type" value="Genomic_DNA"/>
</dbReference>
<feature type="compositionally biased region" description="Basic and acidic residues" evidence="1">
    <location>
        <begin position="117"/>
        <end position="131"/>
    </location>
</feature>
<feature type="region of interest" description="Disordered" evidence="1">
    <location>
        <begin position="100"/>
        <end position="131"/>
    </location>
</feature>
<comment type="caution">
    <text evidence="2">The sequence shown here is derived from an EMBL/GenBank/DDBJ whole genome shotgun (WGS) entry which is preliminary data.</text>
</comment>
<proteinExistence type="predicted"/>
<name>A0AAV4BS99_9GAST</name>
<protein>
    <submittedName>
        <fullName evidence="2">Eukaryotic translation initiation factor 3 subunit f</fullName>
    </submittedName>
</protein>
<feature type="compositionally biased region" description="Polar residues" evidence="1">
    <location>
        <begin position="105"/>
        <end position="116"/>
    </location>
</feature>